<name>I6TU77_PHAPC</name>
<protein>
    <submittedName>
        <fullName evidence="2">Putative mutator-like element transposase</fullName>
    </submittedName>
</protein>
<dbReference type="InterPro" id="IPR018289">
    <property type="entry name" value="MULE_transposase_dom"/>
</dbReference>
<reference evidence="2" key="1">
    <citation type="journal article" date="2012" name="BMC Genomics">
        <title>Gene expression and proteomic analysis of the formation of Phakopsora pachyrhizi appressoria.</title>
        <authorList>
            <person name="Stone C.L."/>
            <person name="McMahon M.B."/>
            <person name="Fortis L.L."/>
            <person name="Nunez A."/>
            <person name="Smythers G.W."/>
            <person name="Luster D.G."/>
            <person name="Frederick R.D."/>
        </authorList>
    </citation>
    <scope>NUCLEOTIDE SEQUENCE</scope>
    <source>
        <strain evidence="2">Taiwan72-1</strain>
    </source>
</reference>
<dbReference type="AlphaFoldDB" id="I6TU77"/>
<evidence type="ECO:0000259" key="1">
    <source>
        <dbReference type="Pfam" id="PF10551"/>
    </source>
</evidence>
<accession>I6TU77</accession>
<feature type="domain" description="MULE transposase" evidence="1">
    <location>
        <begin position="100"/>
        <end position="194"/>
    </location>
</feature>
<organism evidence="2">
    <name type="scientific">Phakopsora pachyrhizi</name>
    <name type="common">Asian soybean rust disease fungus</name>
    <dbReference type="NCBI Taxonomy" id="170000"/>
    <lineage>
        <taxon>Eukaryota</taxon>
        <taxon>Fungi</taxon>
        <taxon>Dikarya</taxon>
        <taxon>Basidiomycota</taxon>
        <taxon>Pucciniomycotina</taxon>
        <taxon>Pucciniomycetes</taxon>
        <taxon>Pucciniales</taxon>
        <taxon>Phakopsoraceae</taxon>
        <taxon>Phakopsora</taxon>
    </lineage>
</organism>
<dbReference type="PANTHER" id="PTHR31569:SF4">
    <property type="entry name" value="SWIM-TYPE DOMAIN-CONTAINING PROTEIN"/>
    <property type="match status" value="1"/>
</dbReference>
<evidence type="ECO:0000313" key="2">
    <source>
        <dbReference type="EMBL" id="AFN02844.1"/>
    </source>
</evidence>
<dbReference type="Pfam" id="PF10551">
    <property type="entry name" value="MULE"/>
    <property type="match status" value="1"/>
</dbReference>
<feature type="non-terminal residue" evidence="2">
    <location>
        <position position="306"/>
    </location>
</feature>
<dbReference type="PANTHER" id="PTHR31569">
    <property type="entry name" value="SWIM-TYPE DOMAIN-CONTAINING PROTEIN"/>
    <property type="match status" value="1"/>
</dbReference>
<dbReference type="EMBL" id="JQ083247">
    <property type="protein sequence ID" value="AFN02844.1"/>
    <property type="molecule type" value="mRNA"/>
</dbReference>
<sequence length="306" mass="36077">MMYHSRQKYYHPKQILSALKKTREDYNEPDTGAILKDVYNAKTKLVRAQRSGRTPLEHLYYELIRSNYLYESKKDSNNTLTHLFFAHPESIRLAQIYHHVVLLDCTYKTNVFRYPLLHIVGMTATNQVFSIAFCFQRSEKEEDYIWSLNQLNKIWTPLAIPRTFVTDRELALMKAIEKTLPNSHNIICIWHINKAIMARCKKYFESEEKWVKFFTLWMRIVESSTEGSLLEAYDNLRASTKSYPDVEDYLLLTWMPHMEHFVKVYTSNSPHFGNSTTSRVEGSHSRIKSFLQNSTGDFLQVFQSIS</sequence>
<proteinExistence type="evidence at transcript level"/>
<dbReference type="InterPro" id="IPR052579">
    <property type="entry name" value="Zinc_finger_SWIM"/>
</dbReference>